<proteinExistence type="predicted"/>
<evidence type="ECO:0000313" key="1">
    <source>
        <dbReference type="EMBL" id="OZC07288.1"/>
    </source>
</evidence>
<sequence>MQEINLSIRLSSVFIGQRPSRKMTEWRQWSLKECKYLRQDVSCVAEDEENCTEDTEGRTDEMLESDDLWSVSYGIGRVRSVA</sequence>
<organism evidence="1 2">
    <name type="scientific">Onchocerca flexuosa</name>
    <dbReference type="NCBI Taxonomy" id="387005"/>
    <lineage>
        <taxon>Eukaryota</taxon>
        <taxon>Metazoa</taxon>
        <taxon>Ecdysozoa</taxon>
        <taxon>Nematoda</taxon>
        <taxon>Chromadorea</taxon>
        <taxon>Rhabditida</taxon>
        <taxon>Spirurina</taxon>
        <taxon>Spiruromorpha</taxon>
        <taxon>Filarioidea</taxon>
        <taxon>Onchocercidae</taxon>
        <taxon>Onchocerca</taxon>
    </lineage>
</organism>
<reference evidence="1 2" key="1">
    <citation type="submission" date="2015-12" db="EMBL/GenBank/DDBJ databases">
        <title>Draft genome of the nematode, Onchocerca flexuosa.</title>
        <authorList>
            <person name="Mitreva M."/>
        </authorList>
    </citation>
    <scope>NUCLEOTIDE SEQUENCE [LARGE SCALE GENOMIC DNA]</scope>
    <source>
        <strain evidence="1">Red Deer</strain>
    </source>
</reference>
<protein>
    <submittedName>
        <fullName evidence="1">Uncharacterized protein</fullName>
    </submittedName>
</protein>
<dbReference type="Proteomes" id="UP000242913">
    <property type="component" value="Unassembled WGS sequence"/>
</dbReference>
<keyword evidence="2" id="KW-1185">Reference proteome</keyword>
<dbReference type="EMBL" id="KZ270036">
    <property type="protein sequence ID" value="OZC07288.1"/>
    <property type="molecule type" value="Genomic_DNA"/>
</dbReference>
<gene>
    <name evidence="1" type="ORF">X798_05708</name>
</gene>
<accession>A0A238BRT1</accession>
<evidence type="ECO:0000313" key="2">
    <source>
        <dbReference type="Proteomes" id="UP000242913"/>
    </source>
</evidence>
<name>A0A238BRT1_9BILA</name>
<dbReference type="AlphaFoldDB" id="A0A238BRT1"/>